<keyword evidence="3" id="KW-1185">Reference proteome</keyword>
<gene>
    <name evidence="2" type="ORF">ODALV1_LOCUS6202</name>
</gene>
<evidence type="ECO:0000313" key="2">
    <source>
        <dbReference type="EMBL" id="CAL8085708.1"/>
    </source>
</evidence>
<evidence type="ECO:0000256" key="1">
    <source>
        <dbReference type="SAM" id="SignalP"/>
    </source>
</evidence>
<feature type="chain" id="PRO_5045079227" evidence="1">
    <location>
        <begin position="25"/>
        <end position="255"/>
    </location>
</feature>
<proteinExistence type="predicted"/>
<protein>
    <submittedName>
        <fullName evidence="2">Uncharacterized protein</fullName>
    </submittedName>
</protein>
<dbReference type="Proteomes" id="UP001642540">
    <property type="component" value="Unassembled WGS sequence"/>
</dbReference>
<keyword evidence="1" id="KW-0732">Signal</keyword>
<name>A0ABP1Q1E6_9HEXA</name>
<dbReference type="EMBL" id="CAXLJM020000019">
    <property type="protein sequence ID" value="CAL8085708.1"/>
    <property type="molecule type" value="Genomic_DNA"/>
</dbReference>
<sequence length="255" mass="29048">MNLLKFLTIFIVPSILLVVQKADSQSSASCGIAGIVEGSDDNRHAIPLVSDYLVNRTLIWQPRLEGKVTRTTAVSNDHFKYIDATNTQSYYRMYSNDLTRYFPRDMKIRAITRDVIVRCEDGTSSTYFLKVPLQDMTPPEFTDELYTFHITSDWNVGKPISAGKFVIVNDNDYELENDPPKMLSFQTTPADVLEVQAQRLWVAANPEKYFYRLDIFLKDDPNNPLIPLTVGRTEVKLSALDDFNAGFTTIEIIVE</sequence>
<feature type="signal peptide" evidence="1">
    <location>
        <begin position="1"/>
        <end position="24"/>
    </location>
</feature>
<reference evidence="2 3" key="1">
    <citation type="submission" date="2024-08" db="EMBL/GenBank/DDBJ databases">
        <authorList>
            <person name="Cucini C."/>
            <person name="Frati F."/>
        </authorList>
    </citation>
    <scope>NUCLEOTIDE SEQUENCE [LARGE SCALE GENOMIC DNA]</scope>
</reference>
<evidence type="ECO:0000313" key="3">
    <source>
        <dbReference type="Proteomes" id="UP001642540"/>
    </source>
</evidence>
<accession>A0ABP1Q1E6</accession>
<organism evidence="2 3">
    <name type="scientific">Orchesella dallaii</name>
    <dbReference type="NCBI Taxonomy" id="48710"/>
    <lineage>
        <taxon>Eukaryota</taxon>
        <taxon>Metazoa</taxon>
        <taxon>Ecdysozoa</taxon>
        <taxon>Arthropoda</taxon>
        <taxon>Hexapoda</taxon>
        <taxon>Collembola</taxon>
        <taxon>Entomobryomorpha</taxon>
        <taxon>Entomobryoidea</taxon>
        <taxon>Orchesellidae</taxon>
        <taxon>Orchesellinae</taxon>
        <taxon>Orchesella</taxon>
    </lineage>
</organism>
<comment type="caution">
    <text evidence="2">The sequence shown here is derived from an EMBL/GenBank/DDBJ whole genome shotgun (WGS) entry which is preliminary data.</text>
</comment>